<dbReference type="Proteomes" id="UP000712600">
    <property type="component" value="Unassembled WGS sequence"/>
</dbReference>
<reference evidence="1" key="1">
    <citation type="submission" date="2019-12" db="EMBL/GenBank/DDBJ databases">
        <title>Genome sequencing and annotation of Brassica cretica.</title>
        <authorList>
            <person name="Studholme D.J."/>
            <person name="Sarris P."/>
        </authorList>
    </citation>
    <scope>NUCLEOTIDE SEQUENCE</scope>
    <source>
        <strain evidence="1">PFS-109/04</strain>
        <tissue evidence="1">Leaf</tissue>
    </source>
</reference>
<dbReference type="EMBL" id="QGKX02001290">
    <property type="protein sequence ID" value="KAF3539635.1"/>
    <property type="molecule type" value="Genomic_DNA"/>
</dbReference>
<accession>A0A8S9Q7A7</accession>
<proteinExistence type="predicted"/>
<protein>
    <submittedName>
        <fullName evidence="1">Uncharacterized protein</fullName>
    </submittedName>
</protein>
<dbReference type="AlphaFoldDB" id="A0A8S9Q7A7"/>
<organism evidence="1 2">
    <name type="scientific">Brassica cretica</name>
    <name type="common">Mustard</name>
    <dbReference type="NCBI Taxonomy" id="69181"/>
    <lineage>
        <taxon>Eukaryota</taxon>
        <taxon>Viridiplantae</taxon>
        <taxon>Streptophyta</taxon>
        <taxon>Embryophyta</taxon>
        <taxon>Tracheophyta</taxon>
        <taxon>Spermatophyta</taxon>
        <taxon>Magnoliopsida</taxon>
        <taxon>eudicotyledons</taxon>
        <taxon>Gunneridae</taxon>
        <taxon>Pentapetalae</taxon>
        <taxon>rosids</taxon>
        <taxon>malvids</taxon>
        <taxon>Brassicales</taxon>
        <taxon>Brassicaceae</taxon>
        <taxon>Brassiceae</taxon>
        <taxon>Brassica</taxon>
    </lineage>
</organism>
<sequence length="123" mass="13488">MASLSHRAHRRDVELEIHPAITPSRSRTKNPIENISARIQTVPDLIQLATILSSIASTLATILNSIASTLATRLSSRQTIQLAPACNDLSIQHVRDPIADRYRSMISSSSRRSASNPFAALLY</sequence>
<evidence type="ECO:0000313" key="2">
    <source>
        <dbReference type="Proteomes" id="UP000712600"/>
    </source>
</evidence>
<name>A0A8S9Q7A7_BRACR</name>
<gene>
    <name evidence="1" type="ORF">F2Q69_00019236</name>
</gene>
<evidence type="ECO:0000313" key="1">
    <source>
        <dbReference type="EMBL" id="KAF3539635.1"/>
    </source>
</evidence>
<comment type="caution">
    <text evidence="1">The sequence shown here is derived from an EMBL/GenBank/DDBJ whole genome shotgun (WGS) entry which is preliminary data.</text>
</comment>